<evidence type="ECO:0000313" key="2">
    <source>
        <dbReference type="EMBL" id="KIK50324.1"/>
    </source>
</evidence>
<evidence type="ECO:0000256" key="1">
    <source>
        <dbReference type="SAM" id="MobiDB-lite"/>
    </source>
</evidence>
<reference evidence="2 3" key="1">
    <citation type="submission" date="2014-04" db="EMBL/GenBank/DDBJ databases">
        <title>Evolutionary Origins and Diversification of the Mycorrhizal Mutualists.</title>
        <authorList>
            <consortium name="DOE Joint Genome Institute"/>
            <consortium name="Mycorrhizal Genomics Consortium"/>
            <person name="Kohler A."/>
            <person name="Kuo A."/>
            <person name="Nagy L.G."/>
            <person name="Floudas D."/>
            <person name="Copeland A."/>
            <person name="Barry K.W."/>
            <person name="Cichocki N."/>
            <person name="Veneault-Fourrey C."/>
            <person name="LaButti K."/>
            <person name="Lindquist E.A."/>
            <person name="Lipzen A."/>
            <person name="Lundell T."/>
            <person name="Morin E."/>
            <person name="Murat C."/>
            <person name="Riley R."/>
            <person name="Ohm R."/>
            <person name="Sun H."/>
            <person name="Tunlid A."/>
            <person name="Henrissat B."/>
            <person name="Grigoriev I.V."/>
            <person name="Hibbett D.S."/>
            <person name="Martin F."/>
        </authorList>
    </citation>
    <scope>NUCLEOTIDE SEQUENCE [LARGE SCALE GENOMIC DNA]</scope>
    <source>
        <strain evidence="2 3">FD-317 M1</strain>
    </source>
</reference>
<proteinExistence type="predicted"/>
<feature type="compositionally biased region" description="Basic and acidic residues" evidence="1">
    <location>
        <begin position="58"/>
        <end position="76"/>
    </location>
</feature>
<gene>
    <name evidence="2" type="ORF">GYMLUDRAFT_51287</name>
</gene>
<sequence>MSCAESESFNFFMIVILEKKLNWSCGRVSREVDHVYGLLRLDEKFDQVKFSRLEMGGDEGRKGEGRKEEVEDSKCS</sequence>
<dbReference type="HOGENOM" id="CLU_2867866_0_0_1"/>
<keyword evidence="3" id="KW-1185">Reference proteome</keyword>
<organism evidence="2 3">
    <name type="scientific">Collybiopsis luxurians FD-317 M1</name>
    <dbReference type="NCBI Taxonomy" id="944289"/>
    <lineage>
        <taxon>Eukaryota</taxon>
        <taxon>Fungi</taxon>
        <taxon>Dikarya</taxon>
        <taxon>Basidiomycota</taxon>
        <taxon>Agaricomycotina</taxon>
        <taxon>Agaricomycetes</taxon>
        <taxon>Agaricomycetidae</taxon>
        <taxon>Agaricales</taxon>
        <taxon>Marasmiineae</taxon>
        <taxon>Omphalotaceae</taxon>
        <taxon>Collybiopsis</taxon>
        <taxon>Collybiopsis luxurians</taxon>
    </lineage>
</organism>
<dbReference type="EMBL" id="KN834909">
    <property type="protein sequence ID" value="KIK50324.1"/>
    <property type="molecule type" value="Genomic_DNA"/>
</dbReference>
<feature type="region of interest" description="Disordered" evidence="1">
    <location>
        <begin position="55"/>
        <end position="76"/>
    </location>
</feature>
<protein>
    <submittedName>
        <fullName evidence="2">Uncharacterized protein</fullName>
    </submittedName>
</protein>
<accession>A0A0D0BLP5</accession>
<dbReference type="AlphaFoldDB" id="A0A0D0BLP5"/>
<dbReference type="Proteomes" id="UP000053593">
    <property type="component" value="Unassembled WGS sequence"/>
</dbReference>
<name>A0A0D0BLP5_9AGAR</name>
<evidence type="ECO:0000313" key="3">
    <source>
        <dbReference type="Proteomes" id="UP000053593"/>
    </source>
</evidence>